<proteinExistence type="predicted"/>
<dbReference type="EMBL" id="JBHSGB010000004">
    <property type="protein sequence ID" value="MFC4654148.1"/>
    <property type="molecule type" value="Genomic_DNA"/>
</dbReference>
<accession>A0ABV9JHE9</accession>
<evidence type="ECO:0000313" key="2">
    <source>
        <dbReference type="EMBL" id="MFC4654148.1"/>
    </source>
</evidence>
<protein>
    <recommendedName>
        <fullName evidence="4">VWFA domain-containing protein</fullName>
    </recommendedName>
</protein>
<keyword evidence="3" id="KW-1185">Reference proteome</keyword>
<feature type="chain" id="PRO_5045495880" description="VWFA domain-containing protein" evidence="1">
    <location>
        <begin position="21"/>
        <end position="275"/>
    </location>
</feature>
<comment type="caution">
    <text evidence="2">The sequence shown here is derived from an EMBL/GenBank/DDBJ whole genome shotgun (WGS) entry which is preliminary data.</text>
</comment>
<dbReference type="Proteomes" id="UP001595962">
    <property type="component" value="Unassembled WGS sequence"/>
</dbReference>
<evidence type="ECO:0000313" key="3">
    <source>
        <dbReference type="Proteomes" id="UP001595962"/>
    </source>
</evidence>
<gene>
    <name evidence="2" type="ORF">ACFO3I_03805</name>
</gene>
<organism evidence="2 3">
    <name type="scientific">Rheinheimera marina</name>
    <dbReference type="NCBI Taxonomy" id="1774958"/>
    <lineage>
        <taxon>Bacteria</taxon>
        <taxon>Pseudomonadati</taxon>
        <taxon>Pseudomonadota</taxon>
        <taxon>Gammaproteobacteria</taxon>
        <taxon>Chromatiales</taxon>
        <taxon>Chromatiaceae</taxon>
        <taxon>Rheinheimera</taxon>
    </lineage>
</organism>
<evidence type="ECO:0008006" key="4">
    <source>
        <dbReference type="Google" id="ProtNLM"/>
    </source>
</evidence>
<name>A0ABV9JHE9_9GAMM</name>
<evidence type="ECO:0000256" key="1">
    <source>
        <dbReference type="SAM" id="SignalP"/>
    </source>
</evidence>
<dbReference type="RefSeq" id="WP_377331898.1">
    <property type="nucleotide sequence ID" value="NZ_JBHSGB010000004.1"/>
</dbReference>
<reference evidence="3" key="1">
    <citation type="journal article" date="2019" name="Int. J. Syst. Evol. Microbiol.">
        <title>The Global Catalogue of Microorganisms (GCM) 10K type strain sequencing project: providing services to taxonomists for standard genome sequencing and annotation.</title>
        <authorList>
            <consortium name="The Broad Institute Genomics Platform"/>
            <consortium name="The Broad Institute Genome Sequencing Center for Infectious Disease"/>
            <person name="Wu L."/>
            <person name="Ma J."/>
        </authorList>
    </citation>
    <scope>NUCLEOTIDE SEQUENCE [LARGE SCALE GENOMIC DNA]</scope>
    <source>
        <strain evidence="3">DT28</strain>
    </source>
</reference>
<dbReference type="PROSITE" id="PS51257">
    <property type="entry name" value="PROKAR_LIPOPROTEIN"/>
    <property type="match status" value="1"/>
</dbReference>
<sequence>MNLKLVVLSCCLLGSCLAYSAERNDIKSCYQHLKLQAPASSGRELVMVIDETTQLTKELKKEALSHLLRFVQAGDAVKLYRFSAYLPDSHMALVFAGQLETQLSQEQRDSTGQNSLRQLDSCLVKQNQFFQTQIAKRLAASFGDTEKNIAKSEIFYSLQQIGKDWQQSKASEKVLFMVSDMLENSEFTSFYQNNQIKTLDVAKELAIIEKNQLNANFSEVRVYVHAAALVPNQVKHGYRSGKVIQSLQQFWSQYFEQAGASLEGFGTPSLTTDLR</sequence>
<feature type="signal peptide" evidence="1">
    <location>
        <begin position="1"/>
        <end position="20"/>
    </location>
</feature>
<keyword evidence="1" id="KW-0732">Signal</keyword>